<proteinExistence type="inferred from homology"/>
<feature type="transmembrane region" description="Helical" evidence="13">
    <location>
        <begin position="143"/>
        <end position="161"/>
    </location>
</feature>
<evidence type="ECO:0000256" key="5">
    <source>
        <dbReference type="ARBA" id="ARBA00022670"/>
    </source>
</evidence>
<comment type="similarity">
    <text evidence="3">Belongs to the peptidase M48B family.</text>
</comment>
<organism evidence="15">
    <name type="scientific">freshwater metagenome</name>
    <dbReference type="NCBI Taxonomy" id="449393"/>
    <lineage>
        <taxon>unclassified sequences</taxon>
        <taxon>metagenomes</taxon>
        <taxon>ecological metagenomes</taxon>
    </lineage>
</organism>
<evidence type="ECO:0000256" key="7">
    <source>
        <dbReference type="ARBA" id="ARBA00022723"/>
    </source>
</evidence>
<evidence type="ECO:0000256" key="6">
    <source>
        <dbReference type="ARBA" id="ARBA00022692"/>
    </source>
</evidence>
<dbReference type="InterPro" id="IPR050083">
    <property type="entry name" value="HtpX_protease"/>
</dbReference>
<dbReference type="InterPro" id="IPR001915">
    <property type="entry name" value="Peptidase_M48"/>
</dbReference>
<comment type="cofactor">
    <cofactor evidence="1">
        <name>Zn(2+)</name>
        <dbReference type="ChEBI" id="CHEBI:29105"/>
    </cofactor>
</comment>
<keyword evidence="9" id="KW-0862">Zinc</keyword>
<keyword evidence="4" id="KW-1003">Cell membrane</keyword>
<dbReference type="GO" id="GO:0046872">
    <property type="term" value="F:metal ion binding"/>
    <property type="evidence" value="ECO:0007669"/>
    <property type="project" value="UniProtKB-KW"/>
</dbReference>
<evidence type="ECO:0000256" key="4">
    <source>
        <dbReference type="ARBA" id="ARBA00022475"/>
    </source>
</evidence>
<dbReference type="Gene3D" id="3.30.2010.10">
    <property type="entry name" value="Metalloproteases ('zincins'), catalytic domain"/>
    <property type="match status" value="1"/>
</dbReference>
<dbReference type="GO" id="GO:0005886">
    <property type="term" value="C:plasma membrane"/>
    <property type="evidence" value="ECO:0007669"/>
    <property type="project" value="UniProtKB-SubCell"/>
</dbReference>
<keyword evidence="10 13" id="KW-1133">Transmembrane helix</keyword>
<evidence type="ECO:0000313" key="15">
    <source>
        <dbReference type="EMBL" id="CAB4927494.1"/>
    </source>
</evidence>
<dbReference type="PANTHER" id="PTHR43221">
    <property type="entry name" value="PROTEASE HTPX"/>
    <property type="match status" value="1"/>
</dbReference>
<reference evidence="15" key="1">
    <citation type="submission" date="2020-05" db="EMBL/GenBank/DDBJ databases">
        <authorList>
            <person name="Chiriac C."/>
            <person name="Salcher M."/>
            <person name="Ghai R."/>
            <person name="Kavagutti S V."/>
        </authorList>
    </citation>
    <scope>NUCLEOTIDE SEQUENCE</scope>
</reference>
<dbReference type="NCBIfam" id="NF002839">
    <property type="entry name" value="PRK03072.1"/>
    <property type="match status" value="1"/>
</dbReference>
<sequence length="291" mass="30242">MSSSRNGLKTALLLGLMSALVLVAGSFFGRGGLLIALVVALGMNGYAYFYSATLALRSMRAVQVTPEQAPYLHRVVDELAATMGIPKPTIHISPTSAPNAFATGRNPENAAVCCTQGILELLDERELRGVLGHELAHVGNRDILISSVAGALAAVIVYLAQFAQFSALFGGRGTDSRNNPFSLLLLALLGPLAAGLVQSAVSRSREYQADETGAHVTGDPLALASALAKLEHGTAARPLAQTAGVATTSSLMIANPFRGAGIGRMFSTHPPMADRIARLEAMSRGLGGPAR</sequence>
<gene>
    <name evidence="15" type="ORF">UFOPK3609_01752</name>
</gene>
<name>A0A6J7IAD1_9ZZZZ</name>
<dbReference type="AlphaFoldDB" id="A0A6J7IAD1"/>
<feature type="domain" description="Peptidase M48" evidence="14">
    <location>
        <begin position="66"/>
        <end position="282"/>
    </location>
</feature>
<dbReference type="HAMAP" id="MF_00188">
    <property type="entry name" value="Pept_M48_protease_HtpX"/>
    <property type="match status" value="1"/>
</dbReference>
<comment type="subcellular location">
    <subcellularLocation>
        <location evidence="2">Cell membrane</location>
        <topology evidence="2">Multi-pass membrane protein</topology>
    </subcellularLocation>
</comment>
<dbReference type="EMBL" id="CAFBMQ010000319">
    <property type="protein sequence ID" value="CAB4927494.1"/>
    <property type="molecule type" value="Genomic_DNA"/>
</dbReference>
<accession>A0A6J7IAD1</accession>
<evidence type="ECO:0000256" key="13">
    <source>
        <dbReference type="SAM" id="Phobius"/>
    </source>
</evidence>
<keyword evidence="5" id="KW-0645">Protease</keyword>
<evidence type="ECO:0000256" key="9">
    <source>
        <dbReference type="ARBA" id="ARBA00022833"/>
    </source>
</evidence>
<evidence type="ECO:0000256" key="10">
    <source>
        <dbReference type="ARBA" id="ARBA00022989"/>
    </source>
</evidence>
<keyword evidence="6 13" id="KW-0812">Transmembrane</keyword>
<dbReference type="GO" id="GO:0004222">
    <property type="term" value="F:metalloendopeptidase activity"/>
    <property type="evidence" value="ECO:0007669"/>
    <property type="project" value="InterPro"/>
</dbReference>
<feature type="transmembrane region" description="Helical" evidence="13">
    <location>
        <begin position="181"/>
        <end position="201"/>
    </location>
</feature>
<keyword evidence="8" id="KW-0378">Hydrolase</keyword>
<keyword evidence="11" id="KW-0482">Metalloprotease</keyword>
<evidence type="ECO:0000256" key="8">
    <source>
        <dbReference type="ARBA" id="ARBA00022801"/>
    </source>
</evidence>
<dbReference type="Pfam" id="PF01435">
    <property type="entry name" value="Peptidase_M48"/>
    <property type="match status" value="1"/>
</dbReference>
<evidence type="ECO:0000256" key="3">
    <source>
        <dbReference type="ARBA" id="ARBA00009779"/>
    </source>
</evidence>
<evidence type="ECO:0000256" key="11">
    <source>
        <dbReference type="ARBA" id="ARBA00023049"/>
    </source>
</evidence>
<evidence type="ECO:0000259" key="14">
    <source>
        <dbReference type="Pfam" id="PF01435"/>
    </source>
</evidence>
<protein>
    <submittedName>
        <fullName evidence="15">Unannotated protein</fullName>
    </submittedName>
</protein>
<keyword evidence="12 13" id="KW-0472">Membrane</keyword>
<evidence type="ECO:0000256" key="2">
    <source>
        <dbReference type="ARBA" id="ARBA00004651"/>
    </source>
</evidence>
<dbReference type="InterPro" id="IPR022919">
    <property type="entry name" value="Pept_M48_protease_HtpX"/>
</dbReference>
<feature type="transmembrane region" description="Helical" evidence="13">
    <location>
        <begin position="35"/>
        <end position="56"/>
    </location>
</feature>
<dbReference type="PANTHER" id="PTHR43221:SF1">
    <property type="entry name" value="PROTEASE HTPX"/>
    <property type="match status" value="1"/>
</dbReference>
<evidence type="ECO:0000256" key="12">
    <source>
        <dbReference type="ARBA" id="ARBA00023136"/>
    </source>
</evidence>
<evidence type="ECO:0000256" key="1">
    <source>
        <dbReference type="ARBA" id="ARBA00001947"/>
    </source>
</evidence>
<keyword evidence="7" id="KW-0479">Metal-binding</keyword>
<dbReference type="GO" id="GO:0006508">
    <property type="term" value="P:proteolysis"/>
    <property type="evidence" value="ECO:0007669"/>
    <property type="project" value="UniProtKB-KW"/>
</dbReference>